<protein>
    <submittedName>
        <fullName evidence="4">NADPH-dependent FMN reductase</fullName>
        <ecNumber evidence="4">1.5.1.38</ecNumber>
    </submittedName>
</protein>
<comment type="caution">
    <text evidence="4">The sequence shown here is derived from an EMBL/GenBank/DDBJ whole genome shotgun (WGS) entry which is preliminary data.</text>
</comment>
<evidence type="ECO:0000313" key="5">
    <source>
        <dbReference type="Proteomes" id="UP001168540"/>
    </source>
</evidence>
<name>A0ABT7XK98_9NEIS</name>
<keyword evidence="5" id="KW-1185">Reference proteome</keyword>
<feature type="domain" description="Solute-binding protein family 3/N-terminal" evidence="3">
    <location>
        <begin position="235"/>
        <end position="452"/>
    </location>
</feature>
<dbReference type="PANTHER" id="PTHR30024">
    <property type="entry name" value="ALIPHATIC SULFONATES-BINDING PROTEIN-RELATED"/>
    <property type="match status" value="1"/>
</dbReference>
<dbReference type="Pfam" id="PF13379">
    <property type="entry name" value="NMT1_2"/>
    <property type="match status" value="1"/>
</dbReference>
<evidence type="ECO:0000259" key="3">
    <source>
        <dbReference type="SMART" id="SM00062"/>
    </source>
</evidence>
<feature type="region of interest" description="Disordered" evidence="2">
    <location>
        <begin position="180"/>
        <end position="207"/>
    </location>
</feature>
<evidence type="ECO:0000313" key="4">
    <source>
        <dbReference type="EMBL" id="MDN0074205.1"/>
    </source>
</evidence>
<dbReference type="NCBIfam" id="TIGR01728">
    <property type="entry name" value="SsuA_fam"/>
    <property type="match status" value="1"/>
</dbReference>
<dbReference type="PANTHER" id="PTHR30024:SF42">
    <property type="entry name" value="ALIPHATIC SULFONATES-BINDING PROTEIN-RELATED"/>
    <property type="match status" value="1"/>
</dbReference>
<dbReference type="GO" id="GO:0052873">
    <property type="term" value="F:FMN reductase (NADPH) activity"/>
    <property type="evidence" value="ECO:0007669"/>
    <property type="project" value="UniProtKB-EC"/>
</dbReference>
<dbReference type="Gene3D" id="3.40.190.10">
    <property type="entry name" value="Periplasmic binding protein-like II"/>
    <property type="match status" value="2"/>
</dbReference>
<dbReference type="SUPFAM" id="SSF52218">
    <property type="entry name" value="Flavoproteins"/>
    <property type="match status" value="1"/>
</dbReference>
<dbReference type="InterPro" id="IPR005025">
    <property type="entry name" value="FMN_Rdtase-like_dom"/>
</dbReference>
<evidence type="ECO:0000256" key="2">
    <source>
        <dbReference type="SAM" id="MobiDB-lite"/>
    </source>
</evidence>
<dbReference type="CDD" id="cd13557">
    <property type="entry name" value="PBP2_SsuA"/>
    <property type="match status" value="1"/>
</dbReference>
<dbReference type="SMART" id="SM00062">
    <property type="entry name" value="PBPb"/>
    <property type="match status" value="1"/>
</dbReference>
<comment type="similarity">
    <text evidence="1">Belongs to the bacterial solute-binding protein SsuA/TauA family.</text>
</comment>
<dbReference type="RefSeq" id="WP_289828760.1">
    <property type="nucleotide sequence ID" value="NZ_JAUEDK010000006.1"/>
</dbReference>
<dbReference type="InterPro" id="IPR020048">
    <property type="entry name" value="NADPH-dep_FMN_reduc_SsuE"/>
</dbReference>
<reference evidence="4" key="1">
    <citation type="submission" date="2023-06" db="EMBL/GenBank/DDBJ databases">
        <authorList>
            <person name="Zhang S."/>
        </authorList>
    </citation>
    <scope>NUCLEOTIDE SEQUENCE</scope>
    <source>
        <strain evidence="4">SG2303</strain>
    </source>
</reference>
<organism evidence="4 5">
    <name type="scientific">Crenobacter oryzisoli</name>
    <dbReference type="NCBI Taxonomy" id="3056844"/>
    <lineage>
        <taxon>Bacteria</taxon>
        <taxon>Pseudomonadati</taxon>
        <taxon>Pseudomonadota</taxon>
        <taxon>Betaproteobacteria</taxon>
        <taxon>Neisseriales</taxon>
        <taxon>Neisseriaceae</taxon>
        <taxon>Crenobacter</taxon>
    </lineage>
</organism>
<accession>A0ABT7XK98</accession>
<dbReference type="NCBIfam" id="TIGR03567">
    <property type="entry name" value="FMN_reduc_SsuE"/>
    <property type="match status" value="1"/>
</dbReference>
<proteinExistence type="inferred from homology"/>
<dbReference type="EMBL" id="JAUEDK010000006">
    <property type="protein sequence ID" value="MDN0074205.1"/>
    <property type="molecule type" value="Genomic_DNA"/>
</dbReference>
<dbReference type="InterPro" id="IPR010067">
    <property type="entry name" value="ABC_SsuA_sub-bd"/>
</dbReference>
<evidence type="ECO:0000256" key="1">
    <source>
        <dbReference type="ARBA" id="ARBA00010742"/>
    </source>
</evidence>
<dbReference type="Proteomes" id="UP001168540">
    <property type="component" value="Unassembled WGS sequence"/>
</dbReference>
<gene>
    <name evidence="4" type="primary">ssuE</name>
    <name evidence="4" type="ORF">QU481_04785</name>
</gene>
<sequence length="520" mass="55934">MYVVALAGSPSPTSRSLKLAEQAKALLAEQQIDTLLVSVYDFPAEDLLYARFDSPAIKNLRSLVANAAGVVIATPIYKAAYSGALKTLLDLLPEEALANKPTLPLASGGTAAHLLALDYALKPVLTTLKARDIQQGVFAIDKHISSDDDGAVRLEPELDERLRAAVSRFATSLKALYPARPQAAQPPGRRRDQPVSPLSIPGGPPRPSQGPCMKLLKTLLISVLAFTSVAASAEELSIGYQKSSVNLVVLKNRGLLEQRLKPLGVTVKWTEFAAGPPILEALNIGSVNFGMTGDTPPVFAQAAGTNLVYVGFEAAKPQGSAILVPKDSTLKTLADLKGKRVAFTKGSSAHYLVLRALKKAGLTIRDIQPAYLQPADARAAFERGNVDAWAVWDPYYAVAERANTARVLSDGKGLSNNFSFYLASRQFADQNPKVIAAVIDELTKNDAFLTAKPKEVAEILARTTGQEVGIFDTMLGRHPRFQVAPLTPVVIADQQRVANSFHEQGLIPHAVKVQDIVWRR</sequence>
<dbReference type="NCBIfam" id="NF008588">
    <property type="entry name" value="PRK11553.1"/>
    <property type="match status" value="1"/>
</dbReference>
<dbReference type="SUPFAM" id="SSF53850">
    <property type="entry name" value="Periplasmic binding protein-like II"/>
    <property type="match status" value="1"/>
</dbReference>
<keyword evidence="4" id="KW-0560">Oxidoreductase</keyword>
<dbReference type="InterPro" id="IPR001638">
    <property type="entry name" value="Solute-binding_3/MltF_N"/>
</dbReference>
<dbReference type="InterPro" id="IPR029039">
    <property type="entry name" value="Flavoprotein-like_sf"/>
</dbReference>
<dbReference type="Pfam" id="PF03358">
    <property type="entry name" value="FMN_red"/>
    <property type="match status" value="1"/>
</dbReference>
<dbReference type="EC" id="1.5.1.38" evidence="4"/>
<dbReference type="Gene3D" id="3.40.50.360">
    <property type="match status" value="1"/>
</dbReference>